<comment type="caution">
    <text evidence="7">The sequence shown here is derived from an EMBL/GenBank/DDBJ whole genome shotgun (WGS) entry which is preliminary data.</text>
</comment>
<evidence type="ECO:0000256" key="2">
    <source>
        <dbReference type="ARBA" id="ARBA00022490"/>
    </source>
</evidence>
<dbReference type="Pfam" id="PF15239">
    <property type="entry name" value="CFAP96-like"/>
    <property type="match status" value="1"/>
</dbReference>
<dbReference type="InterPro" id="IPR029358">
    <property type="entry name" value="CFAP96"/>
</dbReference>
<accession>A0AAW1SGL4</accession>
<evidence type="ECO:0000256" key="4">
    <source>
        <dbReference type="ARBA" id="ARBA00035656"/>
    </source>
</evidence>
<evidence type="ECO:0000256" key="6">
    <source>
        <dbReference type="SAM" id="MobiDB-lite"/>
    </source>
</evidence>
<evidence type="ECO:0000256" key="3">
    <source>
        <dbReference type="ARBA" id="ARBA00023212"/>
    </source>
</evidence>
<evidence type="ECO:0000256" key="1">
    <source>
        <dbReference type="ARBA" id="ARBA00004300"/>
    </source>
</evidence>
<evidence type="ECO:0000256" key="5">
    <source>
        <dbReference type="ARBA" id="ARBA00035693"/>
    </source>
</evidence>
<organism evidence="7 8">
    <name type="scientific">Apatococcus lobatus</name>
    <dbReference type="NCBI Taxonomy" id="904363"/>
    <lineage>
        <taxon>Eukaryota</taxon>
        <taxon>Viridiplantae</taxon>
        <taxon>Chlorophyta</taxon>
        <taxon>core chlorophytes</taxon>
        <taxon>Trebouxiophyceae</taxon>
        <taxon>Chlorellales</taxon>
        <taxon>Chlorellaceae</taxon>
        <taxon>Apatococcus</taxon>
    </lineage>
</organism>
<dbReference type="EMBL" id="JALJOS010000001">
    <property type="protein sequence ID" value="KAK9844972.1"/>
    <property type="molecule type" value="Genomic_DNA"/>
</dbReference>
<dbReference type="PANTHER" id="PTHR31144">
    <property type="entry name" value="UPF0602 PROTEIN C4ORF47"/>
    <property type="match status" value="1"/>
</dbReference>
<keyword evidence="3" id="KW-0206">Cytoskeleton</keyword>
<dbReference type="GO" id="GO:0005881">
    <property type="term" value="C:cytoplasmic microtubule"/>
    <property type="evidence" value="ECO:0007669"/>
    <property type="project" value="TreeGrafter"/>
</dbReference>
<evidence type="ECO:0000313" key="8">
    <source>
        <dbReference type="Proteomes" id="UP001438707"/>
    </source>
</evidence>
<keyword evidence="8" id="KW-1185">Reference proteome</keyword>
<evidence type="ECO:0000313" key="7">
    <source>
        <dbReference type="EMBL" id="KAK9844972.1"/>
    </source>
</evidence>
<name>A0AAW1SGL4_9CHLO</name>
<protein>
    <recommendedName>
        <fullName evidence="5">Cilia-and flagella-associated protein 96</fullName>
    </recommendedName>
</protein>
<gene>
    <name evidence="7" type="ORF">WJX74_009163</name>
</gene>
<reference evidence="7 8" key="1">
    <citation type="journal article" date="2024" name="Nat. Commun.">
        <title>Phylogenomics reveals the evolutionary origins of lichenization in chlorophyte algae.</title>
        <authorList>
            <person name="Puginier C."/>
            <person name="Libourel C."/>
            <person name="Otte J."/>
            <person name="Skaloud P."/>
            <person name="Haon M."/>
            <person name="Grisel S."/>
            <person name="Petersen M."/>
            <person name="Berrin J.G."/>
            <person name="Delaux P.M."/>
            <person name="Dal Grande F."/>
            <person name="Keller J."/>
        </authorList>
    </citation>
    <scope>NUCLEOTIDE SEQUENCE [LARGE SCALE GENOMIC DNA]</scope>
    <source>
        <strain evidence="7 8">SAG 2145</strain>
    </source>
</reference>
<sequence length="257" mass="27905">MTTKYDVFIEPGILSPGALYARARREDIEKQRANNAAGFRIQGGRSGKLNDATFGKFATVNSGDAYRDASKCPGPNSGDFYGSFAKIPYESPFANGGVHAGQAAHAPKNFLTGPGKKGGYGFNKTTLSERKGHQGVAGEYAYMSDPVNWHSGSGKEAKEKGGQPFKPAQLNSKGPFAKTPYVEMGTPKVLTPQHKKDGAAFRPVYSGPGRPFSKYPEHMPDPCHEARRQTAADEKRPWKPTYHEHTGAVRSIVKMNL</sequence>
<feature type="region of interest" description="Disordered" evidence="6">
    <location>
        <begin position="152"/>
        <end position="224"/>
    </location>
</feature>
<dbReference type="AlphaFoldDB" id="A0AAW1SGL4"/>
<dbReference type="PANTHER" id="PTHR31144:SF1">
    <property type="entry name" value="UPF0602 PROTEIN C4ORF47"/>
    <property type="match status" value="1"/>
</dbReference>
<keyword evidence="2" id="KW-0963">Cytoplasm</keyword>
<dbReference type="Proteomes" id="UP001438707">
    <property type="component" value="Unassembled WGS sequence"/>
</dbReference>
<feature type="compositionally biased region" description="Basic and acidic residues" evidence="6">
    <location>
        <begin position="215"/>
        <end position="224"/>
    </location>
</feature>
<comment type="similarity">
    <text evidence="4">Belongs to the CFAP96 family.</text>
</comment>
<proteinExistence type="inferred from homology"/>
<comment type="subcellular location">
    <subcellularLocation>
        <location evidence="1">Cytoplasm</location>
        <location evidence="1">Cytoskeleton</location>
        <location evidence="1">Microtubule organizing center</location>
        <location evidence="1">Centrosome</location>
    </subcellularLocation>
</comment>